<dbReference type="EMBL" id="KB445553">
    <property type="protein sequence ID" value="EMC98061.1"/>
    <property type="molecule type" value="Genomic_DNA"/>
</dbReference>
<dbReference type="GeneID" id="19109953"/>
<evidence type="ECO:0000256" key="1">
    <source>
        <dbReference type="SAM" id="MobiDB-lite"/>
    </source>
</evidence>
<dbReference type="HOGENOM" id="CLU_506198_0_0_1"/>
<dbReference type="AlphaFoldDB" id="M2MN11"/>
<name>M2MN11_BAUPA</name>
<evidence type="ECO:0000313" key="2">
    <source>
        <dbReference type="EMBL" id="EMC98061.1"/>
    </source>
</evidence>
<keyword evidence="3" id="KW-1185">Reference proteome</keyword>
<proteinExistence type="predicted"/>
<gene>
    <name evidence="2" type="ORF">BAUCODRAFT_22905</name>
</gene>
<dbReference type="eggNOG" id="ENOG502R9FB">
    <property type="taxonomic scope" value="Eukaryota"/>
</dbReference>
<organism evidence="2 3">
    <name type="scientific">Baudoinia panamericana (strain UAMH 10762)</name>
    <name type="common">Angels' share fungus</name>
    <name type="synonym">Baudoinia compniacensis (strain UAMH 10762)</name>
    <dbReference type="NCBI Taxonomy" id="717646"/>
    <lineage>
        <taxon>Eukaryota</taxon>
        <taxon>Fungi</taxon>
        <taxon>Dikarya</taxon>
        <taxon>Ascomycota</taxon>
        <taxon>Pezizomycotina</taxon>
        <taxon>Dothideomycetes</taxon>
        <taxon>Dothideomycetidae</taxon>
        <taxon>Mycosphaerellales</taxon>
        <taxon>Teratosphaeriaceae</taxon>
        <taxon>Baudoinia</taxon>
    </lineage>
</organism>
<dbReference type="RefSeq" id="XP_007674299.1">
    <property type="nucleotide sequence ID" value="XM_007676109.1"/>
</dbReference>
<dbReference type="Proteomes" id="UP000011761">
    <property type="component" value="Unassembled WGS sequence"/>
</dbReference>
<reference evidence="2 3" key="1">
    <citation type="journal article" date="2012" name="PLoS Pathog.">
        <title>Diverse lifestyles and strategies of plant pathogenesis encoded in the genomes of eighteen Dothideomycetes fungi.</title>
        <authorList>
            <person name="Ohm R.A."/>
            <person name="Feau N."/>
            <person name="Henrissat B."/>
            <person name="Schoch C.L."/>
            <person name="Horwitz B.A."/>
            <person name="Barry K.W."/>
            <person name="Condon B.J."/>
            <person name="Copeland A.C."/>
            <person name="Dhillon B."/>
            <person name="Glaser F."/>
            <person name="Hesse C.N."/>
            <person name="Kosti I."/>
            <person name="LaButti K."/>
            <person name="Lindquist E.A."/>
            <person name="Lucas S."/>
            <person name="Salamov A.A."/>
            <person name="Bradshaw R.E."/>
            <person name="Ciuffetti L."/>
            <person name="Hamelin R.C."/>
            <person name="Kema G.H.J."/>
            <person name="Lawrence C."/>
            <person name="Scott J.A."/>
            <person name="Spatafora J.W."/>
            <person name="Turgeon B.G."/>
            <person name="de Wit P.J.G.M."/>
            <person name="Zhong S."/>
            <person name="Goodwin S.B."/>
            <person name="Grigoriev I.V."/>
        </authorList>
    </citation>
    <scope>NUCLEOTIDE SEQUENCE [LARGE SCALE GENOMIC DNA]</scope>
    <source>
        <strain evidence="2 3">UAMH 10762</strain>
    </source>
</reference>
<dbReference type="OrthoDB" id="3650389at2759"/>
<dbReference type="KEGG" id="bcom:BAUCODRAFT_22905"/>
<protein>
    <submittedName>
        <fullName evidence="2">Uncharacterized protein</fullName>
    </submittedName>
</protein>
<feature type="region of interest" description="Disordered" evidence="1">
    <location>
        <begin position="1"/>
        <end position="65"/>
    </location>
</feature>
<sequence>MALIPFKMLPRDQWQPRPRQSREPPRARSRKKQNLTATSPARFKASTPLSAITEGSGHDRSAPIGQQASDLHSFALHNESVVEKNVLSTIEPPDVVLELGTAKESNAIVLNPRKCERQYYRDTVTGIKREVWQPGDGDGQMGSDYPEAMRLPPDSRWRFYQSSSVQGPITKDNMPPKFVVLDDLNTYLVWHSDIPSLHKAVFWAFDFGGVGFVLTRRPHRGRGAVACLDAEGNANYRSGNAGQSGKPYHFTGEKGYKPIVYRSNDPPETLTYSSKRKANSPAPGELKQTKKAGQHNQYTPKEEMVKFGGPSKSGRQPTRRARMEAFLKSDPTVELSGEGGIVNTGLGQGSEAFAASLASHNPMRAALTGVANIAGAYSNIPTPYGVPLEQRLVPESDRTTTIEDNDDMIVLSPSRDKAATQATAAQSDHGNAIKMHKVNEGARQLLGPEAYKYHGHFEQSATFIEQNTDSVIKPQNQIRMTGANGCAAAIMRSVQKAQLMVVQLKTDFNQAQSKVVELEGLFLELVSAANVLKSDMEA</sequence>
<accession>M2MN11</accession>
<evidence type="ECO:0000313" key="3">
    <source>
        <dbReference type="Proteomes" id="UP000011761"/>
    </source>
</evidence>
<feature type="region of interest" description="Disordered" evidence="1">
    <location>
        <begin position="257"/>
        <end position="318"/>
    </location>
</feature>